<dbReference type="NCBIfam" id="NF007113">
    <property type="entry name" value="PRK09562.1"/>
    <property type="match status" value="1"/>
</dbReference>
<comment type="similarity">
    <text evidence="2">Belongs to the nucleoside triphosphate pyrophosphohydrolase family.</text>
</comment>
<dbReference type="PANTHER" id="PTHR30522">
    <property type="entry name" value="NUCLEOSIDE TRIPHOSPHATE PYROPHOSPHOHYDROLASE"/>
    <property type="match status" value="1"/>
</dbReference>
<evidence type="ECO:0000313" key="7">
    <source>
        <dbReference type="EMBL" id="HGV55555.1"/>
    </source>
</evidence>
<dbReference type="GO" id="GO:0046047">
    <property type="term" value="P:TTP catabolic process"/>
    <property type="evidence" value="ECO:0007669"/>
    <property type="project" value="TreeGrafter"/>
</dbReference>
<dbReference type="GO" id="GO:0046076">
    <property type="term" value="P:dTTP catabolic process"/>
    <property type="evidence" value="ECO:0007669"/>
    <property type="project" value="TreeGrafter"/>
</dbReference>
<dbReference type="AlphaFoldDB" id="A0A832LXS9"/>
<dbReference type="GO" id="GO:0046081">
    <property type="term" value="P:dUTP catabolic process"/>
    <property type="evidence" value="ECO:0007669"/>
    <property type="project" value="TreeGrafter"/>
</dbReference>
<dbReference type="SUPFAM" id="SSF101386">
    <property type="entry name" value="all-alpha NTP pyrophosphatases"/>
    <property type="match status" value="2"/>
</dbReference>
<keyword evidence="5" id="KW-0175">Coiled coil</keyword>
<evidence type="ECO:0000256" key="3">
    <source>
        <dbReference type="ARBA" id="ARBA00066372"/>
    </source>
</evidence>
<dbReference type="GO" id="GO:0046061">
    <property type="term" value="P:dATP catabolic process"/>
    <property type="evidence" value="ECO:0007669"/>
    <property type="project" value="TreeGrafter"/>
</dbReference>
<reference evidence="7" key="1">
    <citation type="journal article" date="2020" name="mSystems">
        <title>Genome- and Community-Level Interaction Insights into Carbon Utilization and Element Cycling Functions of Hydrothermarchaeota in Hydrothermal Sediment.</title>
        <authorList>
            <person name="Zhou Z."/>
            <person name="Liu Y."/>
            <person name="Xu W."/>
            <person name="Pan J."/>
            <person name="Luo Z.H."/>
            <person name="Li M."/>
        </authorList>
    </citation>
    <scope>NUCLEOTIDE SEQUENCE [LARGE SCALE GENOMIC DNA]</scope>
    <source>
        <strain evidence="7">SpSt-605</strain>
    </source>
</reference>
<comment type="catalytic activity">
    <reaction evidence="1">
        <text>ATP + H2O = AMP + diphosphate + H(+)</text>
        <dbReference type="Rhea" id="RHEA:14245"/>
        <dbReference type="ChEBI" id="CHEBI:15377"/>
        <dbReference type="ChEBI" id="CHEBI:15378"/>
        <dbReference type="ChEBI" id="CHEBI:30616"/>
        <dbReference type="ChEBI" id="CHEBI:33019"/>
        <dbReference type="ChEBI" id="CHEBI:456215"/>
        <dbReference type="EC" id="3.6.1.8"/>
    </reaction>
</comment>
<evidence type="ECO:0000259" key="6">
    <source>
        <dbReference type="Pfam" id="PF03819"/>
    </source>
</evidence>
<dbReference type="GO" id="GO:0006203">
    <property type="term" value="P:dGTP catabolic process"/>
    <property type="evidence" value="ECO:0007669"/>
    <property type="project" value="TreeGrafter"/>
</dbReference>
<feature type="coiled-coil region" evidence="5">
    <location>
        <begin position="218"/>
        <end position="252"/>
    </location>
</feature>
<evidence type="ECO:0000256" key="5">
    <source>
        <dbReference type="SAM" id="Coils"/>
    </source>
</evidence>
<dbReference type="InterPro" id="IPR048011">
    <property type="entry name" value="NTP-PPase_MazG-like_C"/>
</dbReference>
<dbReference type="GO" id="GO:0047693">
    <property type="term" value="F:ATP diphosphatase activity"/>
    <property type="evidence" value="ECO:0007669"/>
    <property type="project" value="UniProtKB-EC"/>
</dbReference>
<dbReference type="GO" id="GO:0046052">
    <property type="term" value="P:UTP catabolic process"/>
    <property type="evidence" value="ECO:0007669"/>
    <property type="project" value="TreeGrafter"/>
</dbReference>
<organism evidence="7">
    <name type="scientific">Caldimicrobium thiodismutans</name>
    <dbReference type="NCBI Taxonomy" id="1653476"/>
    <lineage>
        <taxon>Bacteria</taxon>
        <taxon>Pseudomonadati</taxon>
        <taxon>Thermodesulfobacteriota</taxon>
        <taxon>Thermodesulfobacteria</taxon>
        <taxon>Thermodesulfobacteriales</taxon>
        <taxon>Thermodesulfobacteriaceae</taxon>
        <taxon>Caldimicrobium</taxon>
    </lineage>
</organism>
<sequence>MGQSINFQFLTPADLSALYEVIVALRGEGGCPWDKKQTPESLKKYLLEETYEVLEAIDKGYPLEIMEELGDLLFLTLFIIYLYEERRDFTLKNLVYNTFNKMVSRHPHVFGEKIVQSAEEVLKNWQKIKEKEGKGDSVLGNIPKSMPALQRAFRIGERAGRVGFDWSKPEEVLKKVYEELKEVEEALAENSQIKIKEELGDLLFAIANLSRKLNLNPEEVLREAVEKFEKRFRAMETEIKAMGRELRELSLEEMDTIWESLKEKD</sequence>
<dbReference type="Pfam" id="PF03819">
    <property type="entry name" value="MazG"/>
    <property type="match status" value="2"/>
</dbReference>
<feature type="domain" description="NTP pyrophosphohydrolase MazG-like" evidence="6">
    <location>
        <begin position="37"/>
        <end position="110"/>
    </location>
</feature>
<dbReference type="Gene3D" id="1.10.287.1080">
    <property type="entry name" value="MazG-like"/>
    <property type="match status" value="2"/>
</dbReference>
<dbReference type="NCBIfam" id="TIGR00444">
    <property type="entry name" value="mazG"/>
    <property type="match status" value="1"/>
</dbReference>
<dbReference type="CDD" id="cd11529">
    <property type="entry name" value="NTP-PPase_MazG_Cterm"/>
    <property type="match status" value="1"/>
</dbReference>
<keyword evidence="7" id="KW-0378">Hydrolase</keyword>
<evidence type="ECO:0000256" key="4">
    <source>
        <dbReference type="ARBA" id="ARBA00074799"/>
    </source>
</evidence>
<evidence type="ECO:0000256" key="2">
    <source>
        <dbReference type="ARBA" id="ARBA00061115"/>
    </source>
</evidence>
<dbReference type="FunFam" id="1.10.287.1080:FF:000003">
    <property type="entry name" value="Nucleoside triphosphate pyrophosphohydrolase"/>
    <property type="match status" value="1"/>
</dbReference>
<dbReference type="FunFam" id="1.10.287.1080:FF:000001">
    <property type="entry name" value="Nucleoside triphosphate pyrophosphohydrolase"/>
    <property type="match status" value="1"/>
</dbReference>
<proteinExistence type="inferred from homology"/>
<dbReference type="InterPro" id="IPR048015">
    <property type="entry name" value="NTP-PPase_MazG-like_N"/>
</dbReference>
<feature type="domain" description="NTP pyrophosphohydrolase MazG-like" evidence="6">
    <location>
        <begin position="169"/>
        <end position="231"/>
    </location>
</feature>
<gene>
    <name evidence="7" type="ORF">ENT73_05670</name>
</gene>
<comment type="caution">
    <text evidence="7">The sequence shown here is derived from an EMBL/GenBank/DDBJ whole genome shotgun (WGS) entry which is preliminary data.</text>
</comment>
<accession>A0A832LXS9</accession>
<name>A0A832LXS9_9BACT</name>
<dbReference type="EMBL" id="DSZU01000099">
    <property type="protein sequence ID" value="HGV55555.1"/>
    <property type="molecule type" value="Genomic_DNA"/>
</dbReference>
<dbReference type="GO" id="GO:0006950">
    <property type="term" value="P:response to stress"/>
    <property type="evidence" value="ECO:0007669"/>
    <property type="project" value="UniProtKB-ARBA"/>
</dbReference>
<dbReference type="InterPro" id="IPR004518">
    <property type="entry name" value="MazG-like_dom"/>
</dbReference>
<dbReference type="PANTHER" id="PTHR30522:SF0">
    <property type="entry name" value="NUCLEOSIDE TRIPHOSPHATE PYROPHOSPHOHYDROLASE"/>
    <property type="match status" value="1"/>
</dbReference>
<evidence type="ECO:0000256" key="1">
    <source>
        <dbReference type="ARBA" id="ARBA00052141"/>
    </source>
</evidence>
<protein>
    <recommendedName>
        <fullName evidence="4">Nucleoside triphosphate pyrophosphohydrolase</fullName>
        <ecNumber evidence="3">3.6.1.8</ecNumber>
    </recommendedName>
</protein>
<dbReference type="InterPro" id="IPR011551">
    <property type="entry name" value="NTP_PyrPHydrolase_MazG"/>
</dbReference>
<dbReference type="EC" id="3.6.1.8" evidence="3"/>
<dbReference type="CDD" id="cd11528">
    <property type="entry name" value="NTP-PPase_MazG_Nterm"/>
    <property type="match status" value="1"/>
</dbReference>